<protein>
    <recommendedName>
        <fullName evidence="7">Large ribosomal subunit protein uL11m</fullName>
    </recommendedName>
</protein>
<evidence type="ECO:0000256" key="1">
    <source>
        <dbReference type="ARBA" id="ARBA00010537"/>
    </source>
</evidence>
<keyword evidence="2" id="KW-0488">Methylation</keyword>
<keyword evidence="6 8" id="KW-0687">Ribonucleoprotein</keyword>
<dbReference type="GO" id="GO:0070180">
    <property type="term" value="F:large ribosomal subunit rRNA binding"/>
    <property type="evidence" value="ECO:0007669"/>
    <property type="project" value="TreeGrafter"/>
</dbReference>
<dbReference type="EMBL" id="HBHK01011426">
    <property type="protein sequence ID" value="CAD9681070.1"/>
    <property type="molecule type" value="Transcribed_RNA"/>
</dbReference>
<dbReference type="SMART" id="SM00649">
    <property type="entry name" value="RL11"/>
    <property type="match status" value="1"/>
</dbReference>
<dbReference type="FunFam" id="3.30.1550.10:FF:000006">
    <property type="entry name" value="50S ribosomal protein L11"/>
    <property type="match status" value="1"/>
</dbReference>
<evidence type="ECO:0000256" key="3">
    <source>
        <dbReference type="ARBA" id="ARBA00022730"/>
    </source>
</evidence>
<dbReference type="GO" id="GO:0006412">
    <property type="term" value="P:translation"/>
    <property type="evidence" value="ECO:0007669"/>
    <property type="project" value="InterPro"/>
</dbReference>
<dbReference type="Pfam" id="PF03946">
    <property type="entry name" value="Ribosomal_L11_N"/>
    <property type="match status" value="1"/>
</dbReference>
<evidence type="ECO:0000256" key="5">
    <source>
        <dbReference type="ARBA" id="ARBA00022980"/>
    </source>
</evidence>
<keyword evidence="5 8" id="KW-0689">Ribosomal protein</keyword>
<feature type="domain" description="Large ribosomal subunit protein uL11 C-terminal" evidence="9">
    <location>
        <begin position="72"/>
        <end position="142"/>
    </location>
</feature>
<evidence type="ECO:0000256" key="4">
    <source>
        <dbReference type="ARBA" id="ARBA00022884"/>
    </source>
</evidence>
<evidence type="ECO:0000256" key="6">
    <source>
        <dbReference type="ARBA" id="ARBA00023274"/>
    </source>
</evidence>
<dbReference type="PANTHER" id="PTHR11661">
    <property type="entry name" value="60S RIBOSOMAL PROTEIN L12"/>
    <property type="match status" value="1"/>
</dbReference>
<dbReference type="Pfam" id="PF00298">
    <property type="entry name" value="Ribosomal_L11"/>
    <property type="match status" value="1"/>
</dbReference>
<evidence type="ECO:0000256" key="8">
    <source>
        <dbReference type="RuleBase" id="RU003978"/>
    </source>
</evidence>
<evidence type="ECO:0000256" key="2">
    <source>
        <dbReference type="ARBA" id="ARBA00022481"/>
    </source>
</evidence>
<gene>
    <name evidence="11" type="ORF">QSP1433_LOCUS7143</name>
</gene>
<keyword evidence="3" id="KW-0699">rRNA-binding</keyword>
<feature type="domain" description="Large ribosomal subunit protein uL11 N-terminal" evidence="10">
    <location>
        <begin position="10"/>
        <end position="67"/>
    </location>
</feature>
<sequence>MAAVIKGTCRLLVPAGAAKPSPAIGQALGPLGVNMMDFCKGFNAQTENFQPNIPLPVKLTAYGDRTFKFDVKTPHTSWLIKKASGIEKGSSTPGSEIVGTLSVKAVYEIAKLKQSDPNLASIPLKSLCKTVMSSCKSMGIKVTR</sequence>
<dbReference type="AlphaFoldDB" id="A0A7S2RUG3"/>
<dbReference type="FunFam" id="1.10.10.250:FF:000003">
    <property type="entry name" value="Mitochondrial ribosomal protein L11"/>
    <property type="match status" value="1"/>
</dbReference>
<reference evidence="11" key="1">
    <citation type="submission" date="2021-01" db="EMBL/GenBank/DDBJ databases">
        <authorList>
            <person name="Corre E."/>
            <person name="Pelletier E."/>
            <person name="Niang G."/>
            <person name="Scheremetjew M."/>
            <person name="Finn R."/>
            <person name="Kale V."/>
            <person name="Holt S."/>
            <person name="Cochrane G."/>
            <person name="Meng A."/>
            <person name="Brown T."/>
            <person name="Cohen L."/>
        </authorList>
    </citation>
    <scope>NUCLEOTIDE SEQUENCE</scope>
    <source>
        <strain evidence="11">NY070348D</strain>
    </source>
</reference>
<dbReference type="InterPro" id="IPR020784">
    <property type="entry name" value="Ribosomal_uL11_N"/>
</dbReference>
<name>A0A7S2RUG3_9STRA</name>
<evidence type="ECO:0000256" key="7">
    <source>
        <dbReference type="ARBA" id="ARBA00040104"/>
    </source>
</evidence>
<proteinExistence type="inferred from homology"/>
<dbReference type="HAMAP" id="MF_00736">
    <property type="entry name" value="Ribosomal_uL11"/>
    <property type="match status" value="1"/>
</dbReference>
<dbReference type="CDD" id="cd00349">
    <property type="entry name" value="Ribosomal_L11"/>
    <property type="match status" value="1"/>
</dbReference>
<dbReference type="GO" id="GO:0005762">
    <property type="term" value="C:mitochondrial large ribosomal subunit"/>
    <property type="evidence" value="ECO:0007669"/>
    <property type="project" value="TreeGrafter"/>
</dbReference>
<dbReference type="Gene3D" id="3.30.1550.10">
    <property type="entry name" value="Ribosomal protein L11/L12, N-terminal domain"/>
    <property type="match status" value="1"/>
</dbReference>
<dbReference type="PANTHER" id="PTHR11661:SF1">
    <property type="entry name" value="LARGE RIBOSOMAL SUBUNIT PROTEIN UL11M"/>
    <property type="match status" value="1"/>
</dbReference>
<dbReference type="InterPro" id="IPR006519">
    <property type="entry name" value="Ribosomal_uL11_bac-typ"/>
</dbReference>
<organism evidence="11">
    <name type="scientific">Mucochytrium quahogii</name>
    <dbReference type="NCBI Taxonomy" id="96639"/>
    <lineage>
        <taxon>Eukaryota</taxon>
        <taxon>Sar</taxon>
        <taxon>Stramenopiles</taxon>
        <taxon>Bigyra</taxon>
        <taxon>Labyrinthulomycetes</taxon>
        <taxon>Thraustochytrida</taxon>
        <taxon>Thraustochytriidae</taxon>
        <taxon>Mucochytrium</taxon>
    </lineage>
</organism>
<comment type="similarity">
    <text evidence="1 8">Belongs to the universal ribosomal protein uL11 family.</text>
</comment>
<dbReference type="NCBIfam" id="TIGR01632">
    <property type="entry name" value="L11_bact"/>
    <property type="match status" value="1"/>
</dbReference>
<dbReference type="InterPro" id="IPR036796">
    <property type="entry name" value="Ribosomal_uL11_N_sf"/>
</dbReference>
<evidence type="ECO:0000259" key="9">
    <source>
        <dbReference type="Pfam" id="PF00298"/>
    </source>
</evidence>
<dbReference type="InterPro" id="IPR020783">
    <property type="entry name" value="Ribosomal_uL11_C"/>
</dbReference>
<dbReference type="InterPro" id="IPR000911">
    <property type="entry name" value="Ribosomal_uL11"/>
</dbReference>
<evidence type="ECO:0000313" key="11">
    <source>
        <dbReference type="EMBL" id="CAD9681070.1"/>
    </source>
</evidence>
<dbReference type="GO" id="GO:0003735">
    <property type="term" value="F:structural constituent of ribosome"/>
    <property type="evidence" value="ECO:0007669"/>
    <property type="project" value="InterPro"/>
</dbReference>
<evidence type="ECO:0000259" key="10">
    <source>
        <dbReference type="Pfam" id="PF03946"/>
    </source>
</evidence>
<keyword evidence="4" id="KW-0694">RNA-binding</keyword>
<dbReference type="InterPro" id="IPR036769">
    <property type="entry name" value="Ribosomal_uL11_C_sf"/>
</dbReference>
<accession>A0A7S2RUG3</accession>
<dbReference type="Gene3D" id="1.10.10.250">
    <property type="entry name" value="Ribosomal protein L11, C-terminal domain"/>
    <property type="match status" value="1"/>
</dbReference>
<dbReference type="SUPFAM" id="SSF46906">
    <property type="entry name" value="Ribosomal protein L11, C-terminal domain"/>
    <property type="match status" value="1"/>
</dbReference>
<dbReference type="SUPFAM" id="SSF54747">
    <property type="entry name" value="Ribosomal L11/L12e N-terminal domain"/>
    <property type="match status" value="1"/>
</dbReference>